<dbReference type="Gene3D" id="3.40.50.2300">
    <property type="match status" value="1"/>
</dbReference>
<gene>
    <name evidence="4" type="ORF">HY473_02200</name>
</gene>
<dbReference type="SUPFAM" id="SSF52172">
    <property type="entry name" value="CheY-like"/>
    <property type="match status" value="1"/>
</dbReference>
<protein>
    <submittedName>
        <fullName evidence="4">Response regulator</fullName>
    </submittedName>
</protein>
<evidence type="ECO:0000313" key="5">
    <source>
        <dbReference type="Proteomes" id="UP000756703"/>
    </source>
</evidence>
<accession>A0A932YWQ8</accession>
<evidence type="ECO:0000313" key="4">
    <source>
        <dbReference type="EMBL" id="MBI4132872.1"/>
    </source>
</evidence>
<dbReference type="InterPro" id="IPR001789">
    <property type="entry name" value="Sig_transdc_resp-reg_receiver"/>
</dbReference>
<sequence>MAKAKILFIEDEPALQKTLAEFLRGHGYRVISALDGEIGLRLAKSERPDLVLLDLILPRRHGLEVMKAMHADPKLASIPIIVLSNVESSESVEQAVELGAKAYLVKTSYTLDEVLEKVKGILEKAP</sequence>
<evidence type="ECO:0000259" key="3">
    <source>
        <dbReference type="PROSITE" id="PS50110"/>
    </source>
</evidence>
<dbReference type="GO" id="GO:0000160">
    <property type="term" value="P:phosphorelay signal transduction system"/>
    <property type="evidence" value="ECO:0007669"/>
    <property type="project" value="InterPro"/>
</dbReference>
<dbReference type="PROSITE" id="PS50110">
    <property type="entry name" value="RESPONSE_REGULATORY"/>
    <property type="match status" value="1"/>
</dbReference>
<evidence type="ECO:0000256" key="1">
    <source>
        <dbReference type="ARBA" id="ARBA00022553"/>
    </source>
</evidence>
<keyword evidence="1 2" id="KW-0597">Phosphoprotein</keyword>
<dbReference type="AlphaFoldDB" id="A0A932YWQ8"/>
<dbReference type="InterPro" id="IPR050595">
    <property type="entry name" value="Bact_response_regulator"/>
</dbReference>
<dbReference type="PANTHER" id="PTHR44591">
    <property type="entry name" value="STRESS RESPONSE REGULATOR PROTEIN 1"/>
    <property type="match status" value="1"/>
</dbReference>
<dbReference type="SMART" id="SM00448">
    <property type="entry name" value="REC"/>
    <property type="match status" value="1"/>
</dbReference>
<proteinExistence type="predicted"/>
<evidence type="ECO:0000256" key="2">
    <source>
        <dbReference type="PROSITE-ProRule" id="PRU00169"/>
    </source>
</evidence>
<dbReference type="EMBL" id="JACQMI010000013">
    <property type="protein sequence ID" value="MBI4132872.1"/>
    <property type="molecule type" value="Genomic_DNA"/>
</dbReference>
<dbReference type="PANTHER" id="PTHR44591:SF3">
    <property type="entry name" value="RESPONSE REGULATORY DOMAIN-CONTAINING PROTEIN"/>
    <property type="match status" value="1"/>
</dbReference>
<organism evidence="4 5">
    <name type="scientific">Candidatus Sungiibacteriota bacterium</name>
    <dbReference type="NCBI Taxonomy" id="2750080"/>
    <lineage>
        <taxon>Bacteria</taxon>
        <taxon>Candidatus Sungiibacteriota</taxon>
    </lineage>
</organism>
<comment type="caution">
    <text evidence="4">The sequence shown here is derived from an EMBL/GenBank/DDBJ whole genome shotgun (WGS) entry which is preliminary data.</text>
</comment>
<feature type="modified residue" description="4-aspartylphosphate" evidence="2">
    <location>
        <position position="54"/>
    </location>
</feature>
<feature type="domain" description="Response regulatory" evidence="3">
    <location>
        <begin position="5"/>
        <end position="121"/>
    </location>
</feature>
<dbReference type="InterPro" id="IPR011006">
    <property type="entry name" value="CheY-like_superfamily"/>
</dbReference>
<name>A0A932YWQ8_9BACT</name>
<dbReference type="Pfam" id="PF00072">
    <property type="entry name" value="Response_reg"/>
    <property type="match status" value="1"/>
</dbReference>
<dbReference type="Proteomes" id="UP000756703">
    <property type="component" value="Unassembled WGS sequence"/>
</dbReference>
<reference evidence="4" key="1">
    <citation type="submission" date="2020-07" db="EMBL/GenBank/DDBJ databases">
        <title>Huge and variable diversity of episymbiotic CPR bacteria and DPANN archaea in groundwater ecosystems.</title>
        <authorList>
            <person name="He C.Y."/>
            <person name="Keren R."/>
            <person name="Whittaker M."/>
            <person name="Farag I.F."/>
            <person name="Doudna J."/>
            <person name="Cate J.H.D."/>
            <person name="Banfield J.F."/>
        </authorList>
    </citation>
    <scope>NUCLEOTIDE SEQUENCE</scope>
    <source>
        <strain evidence="4">NC_groundwater_1225_Ag_S-0.1um_56_177</strain>
    </source>
</reference>